<reference evidence="2 3" key="1">
    <citation type="journal article" date="2014" name="Agronomy (Basel)">
        <title>A Draft Genome Sequence for Ensete ventricosum, the Drought-Tolerant Tree Against Hunger.</title>
        <authorList>
            <person name="Harrison J."/>
            <person name="Moore K.A."/>
            <person name="Paszkiewicz K."/>
            <person name="Jones T."/>
            <person name="Grant M."/>
            <person name="Ambacheew D."/>
            <person name="Muzemil S."/>
            <person name="Studholme D.J."/>
        </authorList>
    </citation>
    <scope>NUCLEOTIDE SEQUENCE [LARGE SCALE GENOMIC DNA]</scope>
</reference>
<accession>A0A426Z4K1</accession>
<gene>
    <name evidence="2" type="ORF">B296_00010984</name>
</gene>
<evidence type="ECO:0000313" key="3">
    <source>
        <dbReference type="Proteomes" id="UP000287651"/>
    </source>
</evidence>
<evidence type="ECO:0000256" key="1">
    <source>
        <dbReference type="SAM" id="MobiDB-lite"/>
    </source>
</evidence>
<dbReference type="Proteomes" id="UP000287651">
    <property type="component" value="Unassembled WGS sequence"/>
</dbReference>
<sequence>MKSGGKASSGSTAPSAASVPTARDAEASTTEKRPSSRVGAGLRKRLRKATVEQLMDALGSIARTSVDKGKGIVELEEVPEWGYTMREFCEVEDQARVDKYFASIMTRLRCIDSEDPLVPRWLTISGSSQFWIKGPLSGDTCGGLYTPSWRSKYMNAPSRSS</sequence>
<dbReference type="EMBL" id="AMZH03008463">
    <property type="protein sequence ID" value="RRT58904.1"/>
    <property type="molecule type" value="Genomic_DNA"/>
</dbReference>
<comment type="caution">
    <text evidence="2">The sequence shown here is derived from an EMBL/GenBank/DDBJ whole genome shotgun (WGS) entry which is preliminary data.</text>
</comment>
<name>A0A426Z4K1_ENSVE</name>
<evidence type="ECO:0000313" key="2">
    <source>
        <dbReference type="EMBL" id="RRT58904.1"/>
    </source>
</evidence>
<dbReference type="AlphaFoldDB" id="A0A426Z4K1"/>
<proteinExistence type="predicted"/>
<protein>
    <submittedName>
        <fullName evidence="2">Uncharacterized protein</fullName>
    </submittedName>
</protein>
<organism evidence="2 3">
    <name type="scientific">Ensete ventricosum</name>
    <name type="common">Abyssinian banana</name>
    <name type="synonym">Musa ensete</name>
    <dbReference type="NCBI Taxonomy" id="4639"/>
    <lineage>
        <taxon>Eukaryota</taxon>
        <taxon>Viridiplantae</taxon>
        <taxon>Streptophyta</taxon>
        <taxon>Embryophyta</taxon>
        <taxon>Tracheophyta</taxon>
        <taxon>Spermatophyta</taxon>
        <taxon>Magnoliopsida</taxon>
        <taxon>Liliopsida</taxon>
        <taxon>Zingiberales</taxon>
        <taxon>Musaceae</taxon>
        <taxon>Ensete</taxon>
    </lineage>
</organism>
<feature type="region of interest" description="Disordered" evidence="1">
    <location>
        <begin position="1"/>
        <end position="42"/>
    </location>
</feature>
<feature type="compositionally biased region" description="Basic and acidic residues" evidence="1">
    <location>
        <begin position="23"/>
        <end position="34"/>
    </location>
</feature>
<feature type="compositionally biased region" description="Low complexity" evidence="1">
    <location>
        <begin position="1"/>
        <end position="22"/>
    </location>
</feature>